<dbReference type="GO" id="GO:0005975">
    <property type="term" value="P:carbohydrate metabolic process"/>
    <property type="evidence" value="ECO:0007669"/>
    <property type="project" value="InterPro"/>
</dbReference>
<dbReference type="PANTHER" id="PTHR10587">
    <property type="entry name" value="GLYCOSYL TRANSFERASE-RELATED"/>
    <property type="match status" value="1"/>
</dbReference>
<name>A0A1M4Z7J7_9CLOT</name>
<feature type="domain" description="NodB homology" evidence="2">
    <location>
        <begin position="62"/>
        <end position="241"/>
    </location>
</feature>
<dbReference type="SUPFAM" id="SSF88713">
    <property type="entry name" value="Glycoside hydrolase/deacetylase"/>
    <property type="match status" value="1"/>
</dbReference>
<dbReference type="RefSeq" id="WP_072852513.1">
    <property type="nucleotide sequence ID" value="NZ_FQVI01000014.1"/>
</dbReference>
<dbReference type="STRING" id="1122155.SAMN02745158_02641"/>
<proteinExistence type="predicted"/>
<dbReference type="GO" id="GO:0016810">
    <property type="term" value="F:hydrolase activity, acting on carbon-nitrogen (but not peptide) bonds"/>
    <property type="evidence" value="ECO:0007669"/>
    <property type="project" value="InterPro"/>
</dbReference>
<accession>A0A1M4Z7J7</accession>
<keyword evidence="1" id="KW-1133">Transmembrane helix</keyword>
<keyword evidence="4" id="KW-1185">Reference proteome</keyword>
<dbReference type="GO" id="GO:0016020">
    <property type="term" value="C:membrane"/>
    <property type="evidence" value="ECO:0007669"/>
    <property type="project" value="TreeGrafter"/>
</dbReference>
<dbReference type="Pfam" id="PF01522">
    <property type="entry name" value="Polysacc_deac_1"/>
    <property type="match status" value="1"/>
</dbReference>
<dbReference type="InterPro" id="IPR011330">
    <property type="entry name" value="Glyco_hydro/deAcase_b/a-brl"/>
</dbReference>
<dbReference type="InterPro" id="IPR002509">
    <property type="entry name" value="NODB_dom"/>
</dbReference>
<dbReference type="PROSITE" id="PS51677">
    <property type="entry name" value="NODB"/>
    <property type="match status" value="1"/>
</dbReference>
<evidence type="ECO:0000256" key="1">
    <source>
        <dbReference type="SAM" id="Phobius"/>
    </source>
</evidence>
<dbReference type="CDD" id="cd10917">
    <property type="entry name" value="CE4_NodB_like_6s_7s"/>
    <property type="match status" value="1"/>
</dbReference>
<dbReference type="PANTHER" id="PTHR10587:SF128">
    <property type="entry name" value="POLYSACCHARIDE DEACETYLASE PDAB-RELATED"/>
    <property type="match status" value="1"/>
</dbReference>
<keyword evidence="1" id="KW-0812">Transmembrane</keyword>
<evidence type="ECO:0000313" key="3">
    <source>
        <dbReference type="EMBL" id="SHF13928.1"/>
    </source>
</evidence>
<dbReference type="InterPro" id="IPR050248">
    <property type="entry name" value="Polysacc_deacetylase_ArnD"/>
</dbReference>
<organism evidence="3 4">
    <name type="scientific">Lactonifactor longoviformis DSM 17459</name>
    <dbReference type="NCBI Taxonomy" id="1122155"/>
    <lineage>
        <taxon>Bacteria</taxon>
        <taxon>Bacillati</taxon>
        <taxon>Bacillota</taxon>
        <taxon>Clostridia</taxon>
        <taxon>Eubacteriales</taxon>
        <taxon>Clostridiaceae</taxon>
        <taxon>Lactonifactor</taxon>
    </lineage>
</organism>
<evidence type="ECO:0000313" key="4">
    <source>
        <dbReference type="Proteomes" id="UP000184245"/>
    </source>
</evidence>
<keyword evidence="1" id="KW-0472">Membrane</keyword>
<dbReference type="OrthoDB" id="9806342at2"/>
<reference evidence="3 4" key="1">
    <citation type="submission" date="2016-11" db="EMBL/GenBank/DDBJ databases">
        <authorList>
            <person name="Jaros S."/>
            <person name="Januszkiewicz K."/>
            <person name="Wedrychowicz H."/>
        </authorList>
    </citation>
    <scope>NUCLEOTIDE SEQUENCE [LARGE SCALE GENOMIC DNA]</scope>
    <source>
        <strain evidence="3 4">DSM 17459</strain>
    </source>
</reference>
<feature type="transmembrane region" description="Helical" evidence="1">
    <location>
        <begin position="17"/>
        <end position="37"/>
    </location>
</feature>
<gene>
    <name evidence="3" type="ORF">SAMN02745158_02641</name>
</gene>
<sequence length="264" mass="29441">MNQENPDSSTQPFKRNAVSIFVGLAAIALLICAAAYLPKIASVSTSVGGRELPIYCVDTDKPQISISFDAAWGNEDTQTILDILAKHNVKATFFMTGGWVESYPEDVKKIYEAGHDLGNHSENHKHMSELSTEEQTQELMKVHNKVKELTGVDMILFRPPYGDYNDSVIKTAAANHYYPIQWSVDSLDWKDYGADSIIQTICENKSLENGSVILCHNGAKYTKDALETVITTLQGKGYEFVPISELIYKDHYHMDRAGKQIADT</sequence>
<evidence type="ECO:0000259" key="2">
    <source>
        <dbReference type="PROSITE" id="PS51677"/>
    </source>
</evidence>
<dbReference type="Gene3D" id="3.20.20.370">
    <property type="entry name" value="Glycoside hydrolase/deacetylase"/>
    <property type="match status" value="1"/>
</dbReference>
<protein>
    <submittedName>
        <fullName evidence="3">Polysaccharide deacetylase family sporulation protein PdaB</fullName>
    </submittedName>
</protein>
<dbReference type="EMBL" id="FQVI01000014">
    <property type="protein sequence ID" value="SHF13928.1"/>
    <property type="molecule type" value="Genomic_DNA"/>
</dbReference>
<dbReference type="Proteomes" id="UP000184245">
    <property type="component" value="Unassembled WGS sequence"/>
</dbReference>
<dbReference type="AlphaFoldDB" id="A0A1M4Z7J7"/>